<organism evidence="1">
    <name type="scientific">freshwater metagenome</name>
    <dbReference type="NCBI Taxonomy" id="449393"/>
    <lineage>
        <taxon>unclassified sequences</taxon>
        <taxon>metagenomes</taxon>
        <taxon>ecological metagenomes</taxon>
    </lineage>
</organism>
<proteinExistence type="predicted"/>
<dbReference type="EMBL" id="CAEZUG010000060">
    <property type="protein sequence ID" value="CAB4597443.1"/>
    <property type="molecule type" value="Genomic_DNA"/>
</dbReference>
<evidence type="ECO:0000313" key="1">
    <source>
        <dbReference type="EMBL" id="CAB4597443.1"/>
    </source>
</evidence>
<name>A0A6J6GCZ9_9ZZZZ</name>
<accession>A0A6J6GCZ9</accession>
<protein>
    <submittedName>
        <fullName evidence="1">Unannotated protein</fullName>
    </submittedName>
</protein>
<dbReference type="AlphaFoldDB" id="A0A6J6GCZ9"/>
<gene>
    <name evidence="1" type="ORF">UFOPK1795_00965</name>
</gene>
<reference evidence="1" key="1">
    <citation type="submission" date="2020-05" db="EMBL/GenBank/DDBJ databases">
        <authorList>
            <person name="Chiriac C."/>
            <person name="Salcher M."/>
            <person name="Ghai R."/>
            <person name="Kavagutti S V."/>
        </authorList>
    </citation>
    <scope>NUCLEOTIDE SEQUENCE</scope>
</reference>
<sequence length="60" mass="6384">MRDTKRAPAACDAIDIAGIGEKPKTRSGPYFLIVCTCAAAIISEISPHCARTNPPLPRAF</sequence>